<proteinExistence type="predicted"/>
<evidence type="ECO:0000256" key="1">
    <source>
        <dbReference type="SAM" id="MobiDB-lite"/>
    </source>
</evidence>
<protein>
    <recommendedName>
        <fullName evidence="5">Lipoprotein</fullName>
    </recommendedName>
</protein>
<evidence type="ECO:0000256" key="2">
    <source>
        <dbReference type="SAM" id="SignalP"/>
    </source>
</evidence>
<reference evidence="3" key="1">
    <citation type="submission" date="2020-10" db="EMBL/GenBank/DDBJ databases">
        <authorList>
            <person name="Gilroy R."/>
        </authorList>
    </citation>
    <scope>NUCLEOTIDE SEQUENCE</scope>
    <source>
        <strain evidence="3">CHK180-2868</strain>
    </source>
</reference>
<feature type="compositionally biased region" description="Gly residues" evidence="1">
    <location>
        <begin position="44"/>
        <end position="53"/>
    </location>
</feature>
<feature type="signal peptide" evidence="2">
    <location>
        <begin position="1"/>
        <end position="27"/>
    </location>
</feature>
<reference evidence="3" key="2">
    <citation type="journal article" date="2021" name="PeerJ">
        <title>Extensive microbial diversity within the chicken gut microbiome revealed by metagenomics and culture.</title>
        <authorList>
            <person name="Gilroy R."/>
            <person name="Ravi A."/>
            <person name="Getino M."/>
            <person name="Pursley I."/>
            <person name="Horton D.L."/>
            <person name="Alikhan N.F."/>
            <person name="Baker D."/>
            <person name="Gharbi K."/>
            <person name="Hall N."/>
            <person name="Watson M."/>
            <person name="Adriaenssens E.M."/>
            <person name="Foster-Nyarko E."/>
            <person name="Jarju S."/>
            <person name="Secka A."/>
            <person name="Antonio M."/>
            <person name="Oren A."/>
            <person name="Chaudhuri R.R."/>
            <person name="La Ragione R."/>
            <person name="Hildebrand F."/>
            <person name="Pallen M.J."/>
        </authorList>
    </citation>
    <scope>NUCLEOTIDE SEQUENCE</scope>
    <source>
        <strain evidence="3">CHK180-2868</strain>
    </source>
</reference>
<dbReference type="Proteomes" id="UP000824250">
    <property type="component" value="Unassembled WGS sequence"/>
</dbReference>
<organism evidence="3 4">
    <name type="scientific">Candidatus Copromonas faecavium</name>
    <name type="common">nom. illeg.</name>
    <dbReference type="NCBI Taxonomy" id="2840740"/>
    <lineage>
        <taxon>Bacteria</taxon>
        <taxon>Bacillati</taxon>
        <taxon>Bacillota</taxon>
        <taxon>Clostridia</taxon>
        <taxon>Lachnospirales</taxon>
        <taxon>Lachnospiraceae</taxon>
        <taxon>Candidatus Copromonas (nom. illeg.)</taxon>
    </lineage>
</organism>
<dbReference type="PROSITE" id="PS51257">
    <property type="entry name" value="PROKAR_LIPOPROTEIN"/>
    <property type="match status" value="1"/>
</dbReference>
<name>A0A9D1A5C5_9FIRM</name>
<feature type="chain" id="PRO_5038637021" description="Lipoprotein" evidence="2">
    <location>
        <begin position="28"/>
        <end position="53"/>
    </location>
</feature>
<sequence>MYLKKRAVRVVCAAMAAMMLLSGCGTGGSTSGDASWDSQAAENTGGGYKTEPL</sequence>
<dbReference type="EMBL" id="DVGC01000059">
    <property type="protein sequence ID" value="HIR06372.1"/>
    <property type="molecule type" value="Genomic_DNA"/>
</dbReference>
<evidence type="ECO:0008006" key="5">
    <source>
        <dbReference type="Google" id="ProtNLM"/>
    </source>
</evidence>
<feature type="region of interest" description="Disordered" evidence="1">
    <location>
        <begin position="26"/>
        <end position="53"/>
    </location>
</feature>
<accession>A0A9D1A5C5</accession>
<evidence type="ECO:0000313" key="4">
    <source>
        <dbReference type="Proteomes" id="UP000824250"/>
    </source>
</evidence>
<dbReference type="AlphaFoldDB" id="A0A9D1A5C5"/>
<evidence type="ECO:0000313" key="3">
    <source>
        <dbReference type="EMBL" id="HIR06372.1"/>
    </source>
</evidence>
<comment type="caution">
    <text evidence="3">The sequence shown here is derived from an EMBL/GenBank/DDBJ whole genome shotgun (WGS) entry which is preliminary data.</text>
</comment>
<gene>
    <name evidence="3" type="ORF">IAB28_10495</name>
</gene>
<keyword evidence="2" id="KW-0732">Signal</keyword>